<evidence type="ECO:0000259" key="2">
    <source>
        <dbReference type="SMART" id="SM01361"/>
    </source>
</evidence>
<dbReference type="InterPro" id="IPR041555">
    <property type="entry name" value="MG3"/>
</dbReference>
<dbReference type="Ensembl" id="ENSSANT00000049344.1">
    <property type="protein sequence ID" value="ENSSANP00000046368.1"/>
    <property type="gene ID" value="ENSSANG00000023448.1"/>
</dbReference>
<name>A0A671NJR9_9TELE</name>
<evidence type="ECO:0000313" key="3">
    <source>
        <dbReference type="Ensembl" id="ENSSANP00000046368.1"/>
    </source>
</evidence>
<keyword evidence="1" id="KW-0732">Signal</keyword>
<dbReference type="InterPro" id="IPR009048">
    <property type="entry name" value="A-macroglobulin_rcpt-bd"/>
</dbReference>
<proteinExistence type="predicted"/>
<dbReference type="PANTHER" id="PTHR11412">
    <property type="entry name" value="MACROGLOBULIN / COMPLEMENT"/>
    <property type="match status" value="1"/>
</dbReference>
<keyword evidence="4" id="KW-1185">Reference proteome</keyword>
<dbReference type="SUPFAM" id="SSF49410">
    <property type="entry name" value="Alpha-macroglobulin receptor domain"/>
    <property type="match status" value="1"/>
</dbReference>
<accession>A0A671NJR9</accession>
<dbReference type="InterPro" id="IPR036595">
    <property type="entry name" value="A-macroglobulin_rcpt-bd_sf"/>
</dbReference>
<dbReference type="Gene3D" id="2.60.40.1940">
    <property type="match status" value="1"/>
</dbReference>
<dbReference type="Proteomes" id="UP000472260">
    <property type="component" value="Unassembled WGS sequence"/>
</dbReference>
<dbReference type="Gene3D" id="2.60.40.690">
    <property type="entry name" value="Alpha-macroglobulin, receptor-binding domain"/>
    <property type="match status" value="1"/>
</dbReference>
<dbReference type="AlphaFoldDB" id="A0A671NJR9"/>
<evidence type="ECO:0000256" key="1">
    <source>
        <dbReference type="SAM" id="SignalP"/>
    </source>
</evidence>
<dbReference type="InterPro" id="IPR050473">
    <property type="entry name" value="A2M/Complement_sys"/>
</dbReference>
<dbReference type="PANTHER" id="PTHR11412:SF150">
    <property type="entry name" value="ALPHA-2-MACROGLOBULIN-RELATED"/>
    <property type="match status" value="1"/>
</dbReference>
<organism evidence="3 4">
    <name type="scientific">Sinocyclocheilus anshuiensis</name>
    <dbReference type="NCBI Taxonomy" id="1608454"/>
    <lineage>
        <taxon>Eukaryota</taxon>
        <taxon>Metazoa</taxon>
        <taxon>Chordata</taxon>
        <taxon>Craniata</taxon>
        <taxon>Vertebrata</taxon>
        <taxon>Euteleostomi</taxon>
        <taxon>Actinopterygii</taxon>
        <taxon>Neopterygii</taxon>
        <taxon>Teleostei</taxon>
        <taxon>Ostariophysi</taxon>
        <taxon>Cypriniformes</taxon>
        <taxon>Cyprinidae</taxon>
        <taxon>Cyprininae</taxon>
        <taxon>Sinocyclocheilus</taxon>
    </lineage>
</organism>
<dbReference type="Pfam" id="PF07677">
    <property type="entry name" value="A2M_recep"/>
    <property type="match status" value="1"/>
</dbReference>
<dbReference type="GO" id="GO:0005576">
    <property type="term" value="C:extracellular region"/>
    <property type="evidence" value="ECO:0007669"/>
    <property type="project" value="InterPro"/>
</dbReference>
<sequence length="452" mass="51733">MSETWASISLYALIALRSFMVTFPAVIESGSEAKLCASFLKPNESLAMNIYLVHGDQSTLLLQEKAEEEFHRCFNFQILQTMKVELQGKNFKMTEKKKVMFRFCNLMLYHITHFTVNFRVVTMDRNFVPFDQKDSQNNRIGQWTNISSTRWILQLSHELNPEARQVLPKFEITMKAPKELSFGDSDMNMKHEIHRYTFGQPVAGKARVEVCREHLRYISQTDLISPCLFENTEMSEMGCASFTLDTSVFFNSINERFLKEHVIVKVNVTEEGTGDRSKQNSFGLQKKKSPTLIQVVSGYPYNAVDAPECLKLDLVGLCHQTVFITCYNIPTPTEAKTLSIDAKIEGDCKKTFGQNLLLNFTVNYNASYDPFKLLSGFTADTSLVTSLVERVDSKDDHVIVYLTEVPKNIPVNLQIKLKQVLPVKNLKPAVIKVYDYYQTSDQSETEYKSHCE</sequence>
<reference evidence="3" key="1">
    <citation type="submission" date="2025-08" db="UniProtKB">
        <authorList>
            <consortium name="Ensembl"/>
        </authorList>
    </citation>
    <scope>IDENTIFICATION</scope>
</reference>
<feature type="domain" description="Alpha-macroglobulin receptor-binding" evidence="2">
    <location>
        <begin position="372"/>
        <end position="447"/>
    </location>
</feature>
<dbReference type="Pfam" id="PF17791">
    <property type="entry name" value="MG3"/>
    <property type="match status" value="1"/>
</dbReference>
<feature type="chain" id="PRO_5025675764" description="Alpha-macroglobulin receptor-binding domain-containing protein" evidence="1">
    <location>
        <begin position="25"/>
        <end position="452"/>
    </location>
</feature>
<reference evidence="3" key="2">
    <citation type="submission" date="2025-09" db="UniProtKB">
        <authorList>
            <consortium name="Ensembl"/>
        </authorList>
    </citation>
    <scope>IDENTIFICATION</scope>
</reference>
<feature type="signal peptide" evidence="1">
    <location>
        <begin position="1"/>
        <end position="24"/>
    </location>
</feature>
<evidence type="ECO:0000313" key="4">
    <source>
        <dbReference type="Proteomes" id="UP000472260"/>
    </source>
</evidence>
<dbReference type="SMART" id="SM01361">
    <property type="entry name" value="A2M_recep"/>
    <property type="match status" value="1"/>
</dbReference>
<protein>
    <recommendedName>
        <fullName evidence="2">Alpha-macroglobulin receptor-binding domain-containing protein</fullName>
    </recommendedName>
</protein>